<evidence type="ECO:0000256" key="1">
    <source>
        <dbReference type="ARBA" id="ARBA00009438"/>
    </source>
</evidence>
<dbReference type="Gene3D" id="3.40.190.10">
    <property type="entry name" value="Periplasmic binding protein-like II"/>
    <property type="match status" value="2"/>
</dbReference>
<dbReference type="SUPFAM" id="SSF53850">
    <property type="entry name" value="Periplasmic binding protein-like II"/>
    <property type="match status" value="1"/>
</dbReference>
<dbReference type="AlphaFoldDB" id="A0A1G7FCX1"/>
<dbReference type="PANTHER" id="PTHR30632:SF16">
    <property type="entry name" value="MOLYBDATE_TUNGSTATE-BINDING PROTEIN WTPA"/>
    <property type="match status" value="1"/>
</dbReference>
<dbReference type="PROSITE" id="PS51318">
    <property type="entry name" value="TAT"/>
    <property type="match status" value="1"/>
</dbReference>
<dbReference type="CDD" id="cd13540">
    <property type="entry name" value="PBP2_ModA_WtpA"/>
    <property type="match status" value="1"/>
</dbReference>
<gene>
    <name evidence="2" type="ORF">SAMN05216218_101136</name>
</gene>
<dbReference type="GO" id="GO:0030973">
    <property type="term" value="F:molybdate ion binding"/>
    <property type="evidence" value="ECO:0007669"/>
    <property type="project" value="TreeGrafter"/>
</dbReference>
<dbReference type="InterPro" id="IPR050682">
    <property type="entry name" value="ModA/WtpA"/>
</dbReference>
<dbReference type="PANTHER" id="PTHR30632">
    <property type="entry name" value="MOLYBDATE-BINDING PERIPLASMIC PROTEIN"/>
    <property type="match status" value="1"/>
</dbReference>
<dbReference type="RefSeq" id="WP_092686530.1">
    <property type="nucleotide sequence ID" value="NZ_FNBK01000001.1"/>
</dbReference>
<keyword evidence="3" id="KW-1185">Reference proteome</keyword>
<dbReference type="STRING" id="660518.SAMN05216218_101136"/>
<evidence type="ECO:0000313" key="3">
    <source>
        <dbReference type="Proteomes" id="UP000199076"/>
    </source>
</evidence>
<sequence>MDLTRRNLLVGLGGTAVAGGLGAAVYGGVTSDADETPSALVAGSLLGVASQVPGATVEAHGSVAVRQFIRNGLRDPDAVALADPRLFEGIAERVTTFATNALVLAYNADSEHADGIRDDWASAVQRPAVAVGRTDPAVDPLGYRTVMALELAAREGLLDADRTLDNARILPETDLANVLERGSLDAAFVYRNMAVERDLPAVSLPDRIDFSSPAAAESYARASYDLGERTVRGQPIRYAATALTDAGQPWVDQLTGGHDRLRTAGFGVPASYPKRRALG</sequence>
<dbReference type="Proteomes" id="UP000199076">
    <property type="component" value="Unassembled WGS sequence"/>
</dbReference>
<reference evidence="3" key="1">
    <citation type="submission" date="2016-10" db="EMBL/GenBank/DDBJ databases">
        <authorList>
            <person name="Varghese N."/>
            <person name="Submissions S."/>
        </authorList>
    </citation>
    <scope>NUCLEOTIDE SEQUENCE [LARGE SCALE GENOMIC DNA]</scope>
    <source>
        <strain evidence="3">IBRC-M 10760</strain>
    </source>
</reference>
<name>A0A1G7FCX1_9EURY</name>
<protein>
    <submittedName>
        <fullName evidence="2">Molybdate/tungstate transport system substrate-binding protein</fullName>
    </submittedName>
</protein>
<dbReference type="Pfam" id="PF13531">
    <property type="entry name" value="SBP_bac_11"/>
    <property type="match status" value="1"/>
</dbReference>
<dbReference type="GO" id="GO:0015689">
    <property type="term" value="P:molybdate ion transport"/>
    <property type="evidence" value="ECO:0007669"/>
    <property type="project" value="TreeGrafter"/>
</dbReference>
<accession>A0A1G7FCX1</accession>
<dbReference type="InterPro" id="IPR006311">
    <property type="entry name" value="TAT_signal"/>
</dbReference>
<dbReference type="EMBL" id="FNBK01000001">
    <property type="protein sequence ID" value="SDE73788.1"/>
    <property type="molecule type" value="Genomic_DNA"/>
</dbReference>
<evidence type="ECO:0000313" key="2">
    <source>
        <dbReference type="EMBL" id="SDE73788.1"/>
    </source>
</evidence>
<dbReference type="OrthoDB" id="7820at2157"/>
<comment type="similarity">
    <text evidence="1">Belongs to the bacterial solute-binding protein 1 family. WtpA subfamily.</text>
</comment>
<proteinExistence type="inferred from homology"/>
<organism evidence="2 3">
    <name type="scientific">Halorientalis regularis</name>
    <dbReference type="NCBI Taxonomy" id="660518"/>
    <lineage>
        <taxon>Archaea</taxon>
        <taxon>Methanobacteriati</taxon>
        <taxon>Methanobacteriota</taxon>
        <taxon>Stenosarchaea group</taxon>
        <taxon>Halobacteria</taxon>
        <taxon>Halobacteriales</taxon>
        <taxon>Haloarculaceae</taxon>
        <taxon>Halorientalis</taxon>
    </lineage>
</organism>